<evidence type="ECO:0000256" key="2">
    <source>
        <dbReference type="ARBA" id="ARBA00022801"/>
    </source>
</evidence>
<dbReference type="GO" id="GO:0047617">
    <property type="term" value="F:fatty acyl-CoA hydrolase activity"/>
    <property type="evidence" value="ECO:0007669"/>
    <property type="project" value="InterPro"/>
</dbReference>
<accession>A0AAD5XEF0</accession>
<evidence type="ECO:0000256" key="1">
    <source>
        <dbReference type="ARBA" id="ARBA00008324"/>
    </source>
</evidence>
<comment type="similarity">
    <text evidence="1">Belongs to the thioesterase PaaI family.</text>
</comment>
<dbReference type="Pfam" id="PF03061">
    <property type="entry name" value="4HBT"/>
    <property type="match status" value="1"/>
</dbReference>
<comment type="caution">
    <text evidence="4">The sequence shown here is derived from an EMBL/GenBank/DDBJ whole genome shotgun (WGS) entry which is preliminary data.</text>
</comment>
<dbReference type="EMBL" id="JADGJH010001476">
    <property type="protein sequence ID" value="KAJ3113111.1"/>
    <property type="molecule type" value="Genomic_DNA"/>
</dbReference>
<keyword evidence="5" id="KW-1185">Reference proteome</keyword>
<protein>
    <recommendedName>
        <fullName evidence="3">Thioesterase domain-containing protein</fullName>
    </recommendedName>
</protein>
<evidence type="ECO:0000313" key="5">
    <source>
        <dbReference type="Proteomes" id="UP001211907"/>
    </source>
</evidence>
<reference evidence="4" key="1">
    <citation type="submission" date="2020-05" db="EMBL/GenBank/DDBJ databases">
        <title>Phylogenomic resolution of chytrid fungi.</title>
        <authorList>
            <person name="Stajich J.E."/>
            <person name="Amses K."/>
            <person name="Simmons R."/>
            <person name="Seto K."/>
            <person name="Myers J."/>
            <person name="Bonds A."/>
            <person name="Quandt C.A."/>
            <person name="Barry K."/>
            <person name="Liu P."/>
            <person name="Grigoriev I."/>
            <person name="Longcore J.E."/>
            <person name="James T.Y."/>
        </authorList>
    </citation>
    <scope>NUCLEOTIDE SEQUENCE</scope>
    <source>
        <strain evidence="4">JEL0513</strain>
    </source>
</reference>
<feature type="domain" description="Thioesterase" evidence="3">
    <location>
        <begin position="67"/>
        <end position="141"/>
    </location>
</feature>
<evidence type="ECO:0000313" key="4">
    <source>
        <dbReference type="EMBL" id="KAJ3113111.1"/>
    </source>
</evidence>
<dbReference type="CDD" id="cd03443">
    <property type="entry name" value="PaaI_thioesterase"/>
    <property type="match status" value="1"/>
</dbReference>
<name>A0AAD5XEF0_9FUNG</name>
<dbReference type="InterPro" id="IPR006683">
    <property type="entry name" value="Thioestr_dom"/>
</dbReference>
<gene>
    <name evidence="4" type="ORF">HK100_002092</name>
</gene>
<dbReference type="SUPFAM" id="SSF54637">
    <property type="entry name" value="Thioesterase/thiol ester dehydrase-isomerase"/>
    <property type="match status" value="1"/>
</dbReference>
<dbReference type="PANTHER" id="PTHR21660">
    <property type="entry name" value="THIOESTERASE SUPERFAMILY MEMBER-RELATED"/>
    <property type="match status" value="1"/>
</dbReference>
<dbReference type="InterPro" id="IPR029069">
    <property type="entry name" value="HotDog_dom_sf"/>
</dbReference>
<keyword evidence="2" id="KW-0378">Hydrolase</keyword>
<dbReference type="AlphaFoldDB" id="A0AAD5XEF0"/>
<dbReference type="Proteomes" id="UP001211907">
    <property type="component" value="Unassembled WGS sequence"/>
</dbReference>
<sequence length="168" mass="18146">MSSKSATLENSQHVPLPIAKQILAEYHKRLRNEYPGILSGMKVVDIDPTNRTTTFELQITQTLLNEFGSLHGGAVCGIIDECTSAVLMAIDKLSFNSLSLDMSVSFVSGAAKKDDVLVIVGKSTNVSKKFAFAEAAIFKKEADGSKGRLLAFGKQTKFRFGSGENAKL</sequence>
<evidence type="ECO:0000259" key="3">
    <source>
        <dbReference type="Pfam" id="PF03061"/>
    </source>
</evidence>
<dbReference type="PANTHER" id="PTHR21660:SF1">
    <property type="entry name" value="ACYL-COENZYME A THIOESTERASE 13"/>
    <property type="match status" value="1"/>
</dbReference>
<dbReference type="InterPro" id="IPR039298">
    <property type="entry name" value="ACOT13"/>
</dbReference>
<dbReference type="Gene3D" id="3.10.129.10">
    <property type="entry name" value="Hotdog Thioesterase"/>
    <property type="match status" value="1"/>
</dbReference>
<proteinExistence type="inferred from homology"/>
<organism evidence="4 5">
    <name type="scientific">Physocladia obscura</name>
    <dbReference type="NCBI Taxonomy" id="109957"/>
    <lineage>
        <taxon>Eukaryota</taxon>
        <taxon>Fungi</taxon>
        <taxon>Fungi incertae sedis</taxon>
        <taxon>Chytridiomycota</taxon>
        <taxon>Chytridiomycota incertae sedis</taxon>
        <taxon>Chytridiomycetes</taxon>
        <taxon>Chytridiales</taxon>
        <taxon>Chytriomycetaceae</taxon>
        <taxon>Physocladia</taxon>
    </lineage>
</organism>